<evidence type="ECO:0000313" key="2">
    <source>
        <dbReference type="Proteomes" id="UP000821845"/>
    </source>
</evidence>
<sequence length="452" mass="49388">MAFVPQNACIYNMSVRDNILFGKPLHYGKYMQIMTACGLLDDMDHLAAGDLTEVGEKSTMDLYLSAIRMENPWFLLASVSFIIRAAAVGAYLLWVKQWANSNDSSRDWVTGIAGLCASDVFFGCLGALFLAIGFLQMSSRIHHGMTWGVLSSPVRFFDATPRGRILNRFSTDLDGIDTRLFIATKQVMQTLPAAAAKITVTGLQSILAGLLGSLAAGIFIVIVAYLAKACNAARRLESVEYSRLLQHVTETRDSLAVVRSYRVQEYFSRHCCRLVDASIRGLAAYVDVMRTVRFSGGICGLVITMTTVAFVMFGAGSNGSGGYDGASVGLALTSSMGIAILFTAALVGMFNFIQMAVSFERCLEYTRLPPEDDAYRGQDQEVEMKKASENACSTVIPYTPAALHENWPSKGTLQFDGYTASYRPGVLPDVLVGVSFEVDSCEKASEYQCRMY</sequence>
<proteinExistence type="predicted"/>
<gene>
    <name evidence="1" type="ORF">HPB50_000297</name>
</gene>
<name>A0ACB7RRD8_HYAAI</name>
<accession>A0ACB7RRD8</accession>
<evidence type="ECO:0000313" key="1">
    <source>
        <dbReference type="EMBL" id="KAH6925075.1"/>
    </source>
</evidence>
<protein>
    <submittedName>
        <fullName evidence="1">Uncharacterized protein</fullName>
    </submittedName>
</protein>
<comment type="caution">
    <text evidence="1">The sequence shown here is derived from an EMBL/GenBank/DDBJ whole genome shotgun (WGS) entry which is preliminary data.</text>
</comment>
<dbReference type="Proteomes" id="UP000821845">
    <property type="component" value="Chromosome 7"/>
</dbReference>
<dbReference type="EMBL" id="CM023487">
    <property type="protein sequence ID" value="KAH6925075.1"/>
    <property type="molecule type" value="Genomic_DNA"/>
</dbReference>
<reference evidence="1" key="1">
    <citation type="submission" date="2020-05" db="EMBL/GenBank/DDBJ databases">
        <title>Large-scale comparative analyses of tick genomes elucidate their genetic diversity and vector capacities.</title>
        <authorList>
            <person name="Jia N."/>
            <person name="Wang J."/>
            <person name="Shi W."/>
            <person name="Du L."/>
            <person name="Sun Y."/>
            <person name="Zhan W."/>
            <person name="Jiang J."/>
            <person name="Wang Q."/>
            <person name="Zhang B."/>
            <person name="Ji P."/>
            <person name="Sakyi L.B."/>
            <person name="Cui X."/>
            <person name="Yuan T."/>
            <person name="Jiang B."/>
            <person name="Yang W."/>
            <person name="Lam T.T.-Y."/>
            <person name="Chang Q."/>
            <person name="Ding S."/>
            <person name="Wang X."/>
            <person name="Zhu J."/>
            <person name="Ruan X."/>
            <person name="Zhao L."/>
            <person name="Wei J."/>
            <person name="Que T."/>
            <person name="Du C."/>
            <person name="Cheng J."/>
            <person name="Dai P."/>
            <person name="Han X."/>
            <person name="Huang E."/>
            <person name="Gao Y."/>
            <person name="Liu J."/>
            <person name="Shao H."/>
            <person name="Ye R."/>
            <person name="Li L."/>
            <person name="Wei W."/>
            <person name="Wang X."/>
            <person name="Wang C."/>
            <person name="Yang T."/>
            <person name="Huo Q."/>
            <person name="Li W."/>
            <person name="Guo W."/>
            <person name="Chen H."/>
            <person name="Zhou L."/>
            <person name="Ni X."/>
            <person name="Tian J."/>
            <person name="Zhou Y."/>
            <person name="Sheng Y."/>
            <person name="Liu T."/>
            <person name="Pan Y."/>
            <person name="Xia L."/>
            <person name="Li J."/>
            <person name="Zhao F."/>
            <person name="Cao W."/>
        </authorList>
    </citation>
    <scope>NUCLEOTIDE SEQUENCE</scope>
    <source>
        <strain evidence="1">Hyas-2018</strain>
    </source>
</reference>
<keyword evidence="2" id="KW-1185">Reference proteome</keyword>
<organism evidence="1 2">
    <name type="scientific">Hyalomma asiaticum</name>
    <name type="common">Tick</name>
    <dbReference type="NCBI Taxonomy" id="266040"/>
    <lineage>
        <taxon>Eukaryota</taxon>
        <taxon>Metazoa</taxon>
        <taxon>Ecdysozoa</taxon>
        <taxon>Arthropoda</taxon>
        <taxon>Chelicerata</taxon>
        <taxon>Arachnida</taxon>
        <taxon>Acari</taxon>
        <taxon>Parasitiformes</taxon>
        <taxon>Ixodida</taxon>
        <taxon>Ixodoidea</taxon>
        <taxon>Ixodidae</taxon>
        <taxon>Hyalomminae</taxon>
        <taxon>Hyalomma</taxon>
    </lineage>
</organism>